<proteinExistence type="predicted"/>
<dbReference type="InterPro" id="IPR008136">
    <property type="entry name" value="CinA_C"/>
</dbReference>
<gene>
    <name evidence="2" type="ORF">QP433_00680</name>
</gene>
<dbReference type="Gene3D" id="3.90.950.20">
    <property type="entry name" value="CinA-like"/>
    <property type="match status" value="1"/>
</dbReference>
<protein>
    <submittedName>
        <fullName evidence="2">CinA family protein</fullName>
    </submittedName>
</protein>
<evidence type="ECO:0000313" key="2">
    <source>
        <dbReference type="EMBL" id="MDK7186493.1"/>
    </source>
</evidence>
<evidence type="ECO:0000313" key="3">
    <source>
        <dbReference type="Proteomes" id="UP001229251"/>
    </source>
</evidence>
<dbReference type="RefSeq" id="WP_016647699.1">
    <property type="nucleotide sequence ID" value="NZ_JASOOE010000001.1"/>
</dbReference>
<dbReference type="Pfam" id="PF02464">
    <property type="entry name" value="CinA"/>
    <property type="match status" value="1"/>
</dbReference>
<dbReference type="NCBIfam" id="TIGR00199">
    <property type="entry name" value="PncC_domain"/>
    <property type="match status" value="1"/>
</dbReference>
<dbReference type="AlphaFoldDB" id="A0AAJ1Q4S1"/>
<accession>A0AAJ1Q4S1</accession>
<reference evidence="2" key="1">
    <citation type="submission" date="2023-05" db="EMBL/GenBank/DDBJ databases">
        <title>Cataloging the Phylogenetic Diversity of Human Bladder Bacteria.</title>
        <authorList>
            <person name="Du J."/>
        </authorList>
    </citation>
    <scope>NUCLEOTIDE SEQUENCE</scope>
    <source>
        <strain evidence="2">UMB1231</strain>
    </source>
</reference>
<sequence length="380" mass="42771">MKAIVIKLSAESDKEKISVRQEVKTIEAISAYGIESSYQSIKDNPQILGEKLSLLSTEYDLMLIIGSEILIDRSLIFDILQNHYFLEHFSIAFVNEQKQVIRLFNGEKNSDSLKSIYLLPNVSNVEDQLFNESIRAILQDFMTWNASSQMKCLNFLMDNKSSFQEIILSQMKSFKVKKYLIMEDEGIMQLILFDSINTTNFIDQMSQLFPQNYLASGINFSLEEWLVRRLSQRRQTISTAESITAGLVSSRLSMVSGASQVLKGGMVVYQSIMKDVLLGIDNQLTIGDHVYSHACAKAMAEAIQTKTQSDFGLSLTGVAGPGEDMGHPAGQVFIGIAQKGHEVESYKYQFNFKDRNQVRMTACRQALLLLAQKILSNKCS</sequence>
<feature type="domain" description="CinA C-terminal" evidence="1">
    <location>
        <begin position="221"/>
        <end position="373"/>
    </location>
</feature>
<name>A0AAJ1Q4S1_9LACT</name>
<comment type="caution">
    <text evidence="2">The sequence shown here is derived from an EMBL/GenBank/DDBJ whole genome shotgun (WGS) entry which is preliminary data.</text>
</comment>
<dbReference type="EMBL" id="JASOOE010000001">
    <property type="protein sequence ID" value="MDK7186493.1"/>
    <property type="molecule type" value="Genomic_DNA"/>
</dbReference>
<dbReference type="Proteomes" id="UP001229251">
    <property type="component" value="Unassembled WGS sequence"/>
</dbReference>
<evidence type="ECO:0000259" key="1">
    <source>
        <dbReference type="Pfam" id="PF02464"/>
    </source>
</evidence>
<dbReference type="SUPFAM" id="SSF142433">
    <property type="entry name" value="CinA-like"/>
    <property type="match status" value="1"/>
</dbReference>
<organism evidence="2 3">
    <name type="scientific">Facklamia hominis</name>
    <dbReference type="NCBI Taxonomy" id="178214"/>
    <lineage>
        <taxon>Bacteria</taxon>
        <taxon>Bacillati</taxon>
        <taxon>Bacillota</taxon>
        <taxon>Bacilli</taxon>
        <taxon>Lactobacillales</taxon>
        <taxon>Aerococcaceae</taxon>
        <taxon>Facklamia</taxon>
    </lineage>
</organism>
<dbReference type="InterPro" id="IPR036653">
    <property type="entry name" value="CinA-like_C"/>
</dbReference>